<dbReference type="EMBL" id="SPHZ02000007">
    <property type="protein sequence ID" value="KAF0906399.1"/>
    <property type="molecule type" value="Genomic_DNA"/>
</dbReference>
<evidence type="ECO:0000256" key="1">
    <source>
        <dbReference type="SAM" id="MobiDB-lite"/>
    </source>
</evidence>
<reference evidence="2 3" key="1">
    <citation type="submission" date="2019-11" db="EMBL/GenBank/DDBJ databases">
        <title>Whole genome sequence of Oryza granulata.</title>
        <authorList>
            <person name="Li W."/>
        </authorList>
    </citation>
    <scope>NUCLEOTIDE SEQUENCE [LARGE SCALE GENOMIC DNA]</scope>
    <source>
        <strain evidence="3">cv. Menghai</strain>
        <tissue evidence="2">Leaf</tissue>
    </source>
</reference>
<keyword evidence="3" id="KW-1185">Reference proteome</keyword>
<dbReference type="Proteomes" id="UP000479710">
    <property type="component" value="Unassembled WGS sequence"/>
</dbReference>
<feature type="compositionally biased region" description="Gly residues" evidence="1">
    <location>
        <begin position="1"/>
        <end position="17"/>
    </location>
</feature>
<sequence length="128" mass="14034">MEECGGGGREWLGGGARGPAPSSDRRSSTREGLNRPGAAVDRLESVMAVGSGGAQRLMKTVAASGCRRPEEERRQLGKRKRRGPGRGSRVVVTAAERGHWRRPTVWERRRRLHFGMEVVAVFQQRTGG</sequence>
<organism evidence="2 3">
    <name type="scientific">Oryza meyeriana var. granulata</name>
    <dbReference type="NCBI Taxonomy" id="110450"/>
    <lineage>
        <taxon>Eukaryota</taxon>
        <taxon>Viridiplantae</taxon>
        <taxon>Streptophyta</taxon>
        <taxon>Embryophyta</taxon>
        <taxon>Tracheophyta</taxon>
        <taxon>Spermatophyta</taxon>
        <taxon>Magnoliopsida</taxon>
        <taxon>Liliopsida</taxon>
        <taxon>Poales</taxon>
        <taxon>Poaceae</taxon>
        <taxon>BOP clade</taxon>
        <taxon>Oryzoideae</taxon>
        <taxon>Oryzeae</taxon>
        <taxon>Oryzinae</taxon>
        <taxon>Oryza</taxon>
        <taxon>Oryza meyeriana</taxon>
    </lineage>
</organism>
<gene>
    <name evidence="2" type="ORF">E2562_009750</name>
</gene>
<feature type="compositionally biased region" description="Basic and acidic residues" evidence="1">
    <location>
        <begin position="23"/>
        <end position="33"/>
    </location>
</feature>
<feature type="region of interest" description="Disordered" evidence="1">
    <location>
        <begin position="1"/>
        <end position="39"/>
    </location>
</feature>
<protein>
    <recommendedName>
        <fullName evidence="4">DUF834 domain-containing protein</fullName>
    </recommendedName>
</protein>
<evidence type="ECO:0008006" key="4">
    <source>
        <dbReference type="Google" id="ProtNLM"/>
    </source>
</evidence>
<evidence type="ECO:0000313" key="2">
    <source>
        <dbReference type="EMBL" id="KAF0906399.1"/>
    </source>
</evidence>
<feature type="region of interest" description="Disordered" evidence="1">
    <location>
        <begin position="62"/>
        <end position="90"/>
    </location>
</feature>
<name>A0A6G1D1V0_9ORYZ</name>
<dbReference type="AlphaFoldDB" id="A0A6G1D1V0"/>
<accession>A0A6G1D1V0</accession>
<evidence type="ECO:0000313" key="3">
    <source>
        <dbReference type="Proteomes" id="UP000479710"/>
    </source>
</evidence>
<proteinExistence type="predicted"/>
<comment type="caution">
    <text evidence="2">The sequence shown here is derived from an EMBL/GenBank/DDBJ whole genome shotgun (WGS) entry which is preliminary data.</text>
</comment>